<sequence>MSNSCSAKKRKQNASGANQQRVTNHCSCPIVYLNVGGANRNIRRSLLNDLCTLSGNPIVCDVLLGDAHWSEVPTTTDSDGTVRIYLDRNPDAFDDLLQYIEYRKLFLEELIDKNGEDGTRLKRLGLECDFFTVETLSADVEDVKDKFVFGESVFFRADGWFSIAGQNVLRDGEVVGWRWGKVSGNQSLASSSNESMKPAIAEVKTTGTYLALFSLHSVAVYAFAPTHRDKEEHDEFCHLCVFHEHLTSTECGCWTYPLIRCGAFDYRTDTEVRHNHPLLFTAACVEPISLRKGNQLYCSHGEGGQTLSATRRIGDLVRVHSEFSDKAECAHFMTLIRVFGAESVAKWNVTWDGDHNDEPSTVKWTACKNGCSTGKNISPVASLDSEDNTKIRFKKAGYYLLIGRIAARLKKNHVFESNHPAVQLEIHASDGTPLQIDPEVISYLCGSKVCDQPYNNMMSDYGPVNDVVYAERDSYVCARALRGACFSPHGTVPSTDEKIPTQSLSVMRLDPSMAVDRYRIEFQDVLTLEWAIGGVDNSQIDNLSLFTIVESRWAVLKAKRDCQCFVIGSLSSRMGSIASLKINDEPVVYSQLCKDSGRGSHCLSGIIHLDEGDFIELCCSEEDRMWSSTCNCGHLAFVALGS</sequence>
<comment type="caution">
    <text evidence="2">The sequence shown here is derived from an EMBL/GenBank/DDBJ whole genome shotgun (WGS) entry which is preliminary data.</text>
</comment>
<feature type="domain" description="Potassium channel tetramerisation-type BTB" evidence="1">
    <location>
        <begin position="31"/>
        <end position="106"/>
    </location>
</feature>
<reference evidence="2 3" key="1">
    <citation type="journal article" date="2020" name="G3 (Bethesda)">
        <title>Improved Reference Genome for Cyclotella cryptica CCMP332, a Model for Cell Wall Morphogenesis, Salinity Adaptation, and Lipid Production in Diatoms (Bacillariophyta).</title>
        <authorList>
            <person name="Roberts W.R."/>
            <person name="Downey K.M."/>
            <person name="Ruck E.C."/>
            <person name="Traller J.C."/>
            <person name="Alverson A.J."/>
        </authorList>
    </citation>
    <scope>NUCLEOTIDE SEQUENCE [LARGE SCALE GENOMIC DNA]</scope>
    <source>
        <strain evidence="2 3">CCMP332</strain>
    </source>
</reference>
<dbReference type="EMBL" id="JABMIG020000048">
    <property type="protein sequence ID" value="KAL3798162.1"/>
    <property type="molecule type" value="Genomic_DNA"/>
</dbReference>
<proteinExistence type="predicted"/>
<dbReference type="Gene3D" id="3.30.710.10">
    <property type="entry name" value="Potassium Channel Kv1.1, Chain A"/>
    <property type="match status" value="1"/>
</dbReference>
<dbReference type="Pfam" id="PF02214">
    <property type="entry name" value="BTB_2"/>
    <property type="match status" value="1"/>
</dbReference>
<dbReference type="Proteomes" id="UP001516023">
    <property type="component" value="Unassembled WGS sequence"/>
</dbReference>
<dbReference type="SUPFAM" id="SSF54695">
    <property type="entry name" value="POZ domain"/>
    <property type="match status" value="1"/>
</dbReference>
<protein>
    <recommendedName>
        <fullName evidence="1">Potassium channel tetramerisation-type BTB domain-containing protein</fullName>
    </recommendedName>
</protein>
<gene>
    <name evidence="2" type="ORF">HJC23_005723</name>
</gene>
<keyword evidence="3" id="KW-1185">Reference proteome</keyword>
<evidence type="ECO:0000313" key="3">
    <source>
        <dbReference type="Proteomes" id="UP001516023"/>
    </source>
</evidence>
<dbReference type="AlphaFoldDB" id="A0ABD3QCR5"/>
<evidence type="ECO:0000313" key="2">
    <source>
        <dbReference type="EMBL" id="KAL3798162.1"/>
    </source>
</evidence>
<accession>A0ABD3QCR5</accession>
<dbReference type="InterPro" id="IPR003131">
    <property type="entry name" value="T1-type_BTB"/>
</dbReference>
<dbReference type="InterPro" id="IPR011333">
    <property type="entry name" value="SKP1/BTB/POZ_sf"/>
</dbReference>
<name>A0ABD3QCR5_9STRA</name>
<evidence type="ECO:0000259" key="1">
    <source>
        <dbReference type="Pfam" id="PF02214"/>
    </source>
</evidence>
<organism evidence="2 3">
    <name type="scientific">Cyclotella cryptica</name>
    <dbReference type="NCBI Taxonomy" id="29204"/>
    <lineage>
        <taxon>Eukaryota</taxon>
        <taxon>Sar</taxon>
        <taxon>Stramenopiles</taxon>
        <taxon>Ochrophyta</taxon>
        <taxon>Bacillariophyta</taxon>
        <taxon>Coscinodiscophyceae</taxon>
        <taxon>Thalassiosirophycidae</taxon>
        <taxon>Stephanodiscales</taxon>
        <taxon>Stephanodiscaceae</taxon>
        <taxon>Cyclotella</taxon>
    </lineage>
</organism>